<protein>
    <recommendedName>
        <fullName evidence="4">VWFD domain-containing protein</fullName>
    </recommendedName>
</protein>
<dbReference type="EMBL" id="CYRY02004529">
    <property type="protein sequence ID" value="VCW69034.1"/>
    <property type="molecule type" value="Genomic_DNA"/>
</dbReference>
<keyword evidence="6" id="KW-1185">Reference proteome</keyword>
<evidence type="ECO:0000256" key="1">
    <source>
        <dbReference type="ARBA" id="ARBA00023157"/>
    </source>
</evidence>
<dbReference type="PANTHER" id="PTHR11339:SF406">
    <property type="entry name" value="MUCIN-5AC-LIKE"/>
    <property type="match status" value="1"/>
</dbReference>
<comment type="caution">
    <text evidence="5">The sequence shown here is derived from an EMBL/GenBank/DDBJ whole genome shotgun (WGS) entry which is preliminary data.</text>
</comment>
<evidence type="ECO:0000313" key="6">
    <source>
        <dbReference type="Proteomes" id="UP000269945"/>
    </source>
</evidence>
<sequence>LSFSITLPHHLFGNNTKGQCGTCTNNTADDCMLPSGEVVSDCELAADQWVVNDPSKPHCPHTSVTTKRPAVTPPGASTTSRKDCASPLCELIRDRCPCWSLASCGV</sequence>
<evidence type="ECO:0000256" key="2">
    <source>
        <dbReference type="ARBA" id="ARBA00023180"/>
    </source>
</evidence>
<organism evidence="5 6">
    <name type="scientific">Gulo gulo</name>
    <name type="common">Wolverine</name>
    <name type="synonym">Gluton</name>
    <dbReference type="NCBI Taxonomy" id="48420"/>
    <lineage>
        <taxon>Eukaryota</taxon>
        <taxon>Metazoa</taxon>
        <taxon>Chordata</taxon>
        <taxon>Craniata</taxon>
        <taxon>Vertebrata</taxon>
        <taxon>Euteleostomi</taxon>
        <taxon>Mammalia</taxon>
        <taxon>Eutheria</taxon>
        <taxon>Laurasiatheria</taxon>
        <taxon>Carnivora</taxon>
        <taxon>Caniformia</taxon>
        <taxon>Musteloidea</taxon>
        <taxon>Mustelidae</taxon>
        <taxon>Guloninae</taxon>
        <taxon>Gulo</taxon>
    </lineage>
</organism>
<reference evidence="5 6" key="1">
    <citation type="submission" date="2018-10" db="EMBL/GenBank/DDBJ databases">
        <authorList>
            <person name="Ekblom R."/>
            <person name="Jareborg N."/>
        </authorList>
    </citation>
    <scope>NUCLEOTIDE SEQUENCE [LARGE SCALE GENOMIC DNA]</scope>
    <source>
        <tissue evidence="5">Muscle</tissue>
    </source>
</reference>
<feature type="non-terminal residue" evidence="5">
    <location>
        <position position="1"/>
    </location>
</feature>
<gene>
    <name evidence="5" type="ORF">BN2614_LOCUS4</name>
</gene>
<evidence type="ECO:0000259" key="4">
    <source>
        <dbReference type="PROSITE" id="PS51233"/>
    </source>
</evidence>
<dbReference type="Proteomes" id="UP000269945">
    <property type="component" value="Unassembled WGS sequence"/>
</dbReference>
<accession>A0A9X9PW73</accession>
<evidence type="ECO:0000256" key="3">
    <source>
        <dbReference type="SAM" id="MobiDB-lite"/>
    </source>
</evidence>
<dbReference type="PANTHER" id="PTHR11339">
    <property type="entry name" value="EXTRACELLULAR MATRIX GLYCOPROTEIN RELATED"/>
    <property type="match status" value="1"/>
</dbReference>
<keyword evidence="2" id="KW-0325">Glycoprotein</keyword>
<feature type="domain" description="VWFD" evidence="4">
    <location>
        <begin position="1"/>
        <end position="60"/>
    </location>
</feature>
<dbReference type="InterPro" id="IPR050780">
    <property type="entry name" value="Mucin_vWF_Thrombospondin_sf"/>
</dbReference>
<dbReference type="InterPro" id="IPR001846">
    <property type="entry name" value="VWF_type-D"/>
</dbReference>
<keyword evidence="1" id="KW-1015">Disulfide bond</keyword>
<dbReference type="AlphaFoldDB" id="A0A9X9PW73"/>
<name>A0A9X9PW73_GULGU</name>
<dbReference type="Pfam" id="PF00094">
    <property type="entry name" value="VWD"/>
    <property type="match status" value="1"/>
</dbReference>
<proteinExistence type="predicted"/>
<dbReference type="PROSITE" id="PS51233">
    <property type="entry name" value="VWFD"/>
    <property type="match status" value="1"/>
</dbReference>
<feature type="region of interest" description="Disordered" evidence="3">
    <location>
        <begin position="57"/>
        <end position="82"/>
    </location>
</feature>
<evidence type="ECO:0000313" key="5">
    <source>
        <dbReference type="EMBL" id="VCW69034.1"/>
    </source>
</evidence>
<feature type="non-terminal residue" evidence="5">
    <location>
        <position position="106"/>
    </location>
</feature>